<evidence type="ECO:0000313" key="5">
    <source>
        <dbReference type="EMBL" id="KAK9887477.1"/>
    </source>
</evidence>
<accession>A0AAW1V5B1</accession>
<evidence type="ECO:0000256" key="1">
    <source>
        <dbReference type="ARBA" id="ARBA00004613"/>
    </source>
</evidence>
<dbReference type="AlphaFoldDB" id="A0AAW1V5B1"/>
<dbReference type="Gene3D" id="3.40.33.10">
    <property type="entry name" value="CAP"/>
    <property type="match status" value="1"/>
</dbReference>
<keyword evidence="2" id="KW-0964">Secreted</keyword>
<keyword evidence="3" id="KW-0812">Transmembrane</keyword>
<dbReference type="PANTHER" id="PTHR10334">
    <property type="entry name" value="CYSTEINE-RICH SECRETORY PROTEIN-RELATED"/>
    <property type="match status" value="1"/>
</dbReference>
<comment type="subcellular location">
    <subcellularLocation>
        <location evidence="1">Secreted</location>
    </subcellularLocation>
</comment>
<dbReference type="Proteomes" id="UP001431783">
    <property type="component" value="Unassembled WGS sequence"/>
</dbReference>
<dbReference type="EMBL" id="JARQZJ010000111">
    <property type="protein sequence ID" value="KAK9887477.1"/>
    <property type="molecule type" value="Genomic_DNA"/>
</dbReference>
<name>A0AAW1V5B1_9CUCU</name>
<evidence type="ECO:0000313" key="6">
    <source>
        <dbReference type="Proteomes" id="UP001431783"/>
    </source>
</evidence>
<evidence type="ECO:0000256" key="3">
    <source>
        <dbReference type="SAM" id="Phobius"/>
    </source>
</evidence>
<feature type="domain" description="SCP" evidence="4">
    <location>
        <begin position="73"/>
        <end position="233"/>
    </location>
</feature>
<dbReference type="SMART" id="SM00198">
    <property type="entry name" value="SCP"/>
    <property type="match status" value="1"/>
</dbReference>
<keyword evidence="3" id="KW-0472">Membrane</keyword>
<dbReference type="SUPFAM" id="SSF55797">
    <property type="entry name" value="PR-1-like"/>
    <property type="match status" value="1"/>
</dbReference>
<reference evidence="5 6" key="1">
    <citation type="submission" date="2023-03" db="EMBL/GenBank/DDBJ databases">
        <title>Genome insight into feeding habits of ladybird beetles.</title>
        <authorList>
            <person name="Li H.-S."/>
            <person name="Huang Y.-H."/>
            <person name="Pang H."/>
        </authorList>
    </citation>
    <scope>NUCLEOTIDE SEQUENCE [LARGE SCALE GENOMIC DNA]</scope>
    <source>
        <strain evidence="5">SYSU_2023b</strain>
        <tissue evidence="5">Whole body</tissue>
    </source>
</reference>
<dbReference type="InterPro" id="IPR035940">
    <property type="entry name" value="CAP_sf"/>
</dbReference>
<dbReference type="GO" id="GO:0005576">
    <property type="term" value="C:extracellular region"/>
    <property type="evidence" value="ECO:0007669"/>
    <property type="project" value="UniProtKB-SubCell"/>
</dbReference>
<dbReference type="PRINTS" id="PR00837">
    <property type="entry name" value="V5TPXLIKE"/>
</dbReference>
<keyword evidence="3" id="KW-1133">Transmembrane helix</keyword>
<dbReference type="InterPro" id="IPR002413">
    <property type="entry name" value="V5_allergen-like"/>
</dbReference>
<dbReference type="InterPro" id="IPR001283">
    <property type="entry name" value="CRISP-related"/>
</dbReference>
<comment type="caution">
    <text evidence="5">The sequence shown here is derived from an EMBL/GenBank/DDBJ whole genome shotgun (WGS) entry which is preliminary data.</text>
</comment>
<gene>
    <name evidence="5" type="ORF">WA026_022825</name>
</gene>
<dbReference type="PRINTS" id="PR00838">
    <property type="entry name" value="V5ALLERGEN"/>
</dbReference>
<keyword evidence="6" id="KW-1185">Reference proteome</keyword>
<organism evidence="5 6">
    <name type="scientific">Henosepilachna vigintioctopunctata</name>
    <dbReference type="NCBI Taxonomy" id="420089"/>
    <lineage>
        <taxon>Eukaryota</taxon>
        <taxon>Metazoa</taxon>
        <taxon>Ecdysozoa</taxon>
        <taxon>Arthropoda</taxon>
        <taxon>Hexapoda</taxon>
        <taxon>Insecta</taxon>
        <taxon>Pterygota</taxon>
        <taxon>Neoptera</taxon>
        <taxon>Endopterygota</taxon>
        <taxon>Coleoptera</taxon>
        <taxon>Polyphaga</taxon>
        <taxon>Cucujiformia</taxon>
        <taxon>Coccinelloidea</taxon>
        <taxon>Coccinellidae</taxon>
        <taxon>Epilachninae</taxon>
        <taxon>Epilachnini</taxon>
        <taxon>Henosepilachna</taxon>
    </lineage>
</organism>
<evidence type="ECO:0000256" key="2">
    <source>
        <dbReference type="ARBA" id="ARBA00022525"/>
    </source>
</evidence>
<feature type="transmembrane region" description="Helical" evidence="3">
    <location>
        <begin position="281"/>
        <end position="301"/>
    </location>
</feature>
<evidence type="ECO:0000259" key="4">
    <source>
        <dbReference type="SMART" id="SM00198"/>
    </source>
</evidence>
<dbReference type="Pfam" id="PF00188">
    <property type="entry name" value="CAP"/>
    <property type="match status" value="1"/>
</dbReference>
<protein>
    <recommendedName>
        <fullName evidence="4">SCP domain-containing protein</fullName>
    </recommendedName>
</protein>
<dbReference type="InterPro" id="IPR014044">
    <property type="entry name" value="CAP_dom"/>
</dbReference>
<dbReference type="CDD" id="cd05380">
    <property type="entry name" value="CAP_euk"/>
    <property type="match status" value="1"/>
</dbReference>
<sequence>MFCYKFCYMFMSLNLIPFCFIIAIFGPIPSYSSGPNTDYCKLQCPPGTSHTVCDRKNRCGVIAPCKVLESTVAFRKHMLDVHNQRRDDVASGKEKGPYNNPGAKNMNALSYDMELEYLASCWNNKCNKIFEHDTCRSSKRWVVGQNMYISTNKNATAEAIPKWFDEIKFITDANWLKNFNDNNFPKDGNQRGHFTQLIWGNVEYIGCSMVLKNEYKKIIQLICNYGPAGNFLDTSVYQFASNPSEIASMCKDGKKNSQFTSLCGDIKPIPTEPMWAGASQLMPMFLLLNITLFSVFCFAAVQR</sequence>
<feature type="transmembrane region" description="Helical" evidence="3">
    <location>
        <begin position="7"/>
        <end position="28"/>
    </location>
</feature>
<proteinExistence type="predicted"/>